<dbReference type="Proteomes" id="UP000095280">
    <property type="component" value="Unplaced"/>
</dbReference>
<evidence type="ECO:0000256" key="2">
    <source>
        <dbReference type="SAM" id="MobiDB-lite"/>
    </source>
</evidence>
<keyword evidence="3" id="KW-1185">Reference proteome</keyword>
<sequence length="233" mass="26790">RQAGRQAGRSHPSHFTRSSTLSPYRRDEKFQKRFQGFYKSTETPKSPASLPGSMAGTKRSYRFVRRATGDDDGDADGRVPDEGEAALLQLRGNWERQNRLLHDTRLQGAATAALTVPVPTSRYYRQSVSEMAYRGPLGGGGEAGATSYRTQLLDRREQNNQLKDAFRGRIDRLNNNREVMLQEREALREQRRQFDRRPLSPPFVDDTLPKTFQYRWEKIGSRVPGDPEVYRRK</sequence>
<evidence type="ECO:0000313" key="3">
    <source>
        <dbReference type="Proteomes" id="UP000095280"/>
    </source>
</evidence>
<feature type="coiled-coil region" evidence="1">
    <location>
        <begin position="163"/>
        <end position="197"/>
    </location>
</feature>
<evidence type="ECO:0000313" key="4">
    <source>
        <dbReference type="WBParaSite" id="maker-uti_cns_0002057-snap-gene-0.8-mRNA-1"/>
    </source>
</evidence>
<dbReference type="WBParaSite" id="maker-uti_cns_0002057-snap-gene-0.8-mRNA-1">
    <property type="protein sequence ID" value="maker-uti_cns_0002057-snap-gene-0.8-mRNA-1"/>
    <property type="gene ID" value="maker-uti_cns_0002057-snap-gene-0.8"/>
</dbReference>
<dbReference type="AlphaFoldDB" id="A0A1I8GIJ1"/>
<feature type="region of interest" description="Disordered" evidence="2">
    <location>
        <begin position="1"/>
        <end position="59"/>
    </location>
</feature>
<accession>A0A1I8GIJ1</accession>
<evidence type="ECO:0000256" key="1">
    <source>
        <dbReference type="SAM" id="Coils"/>
    </source>
</evidence>
<feature type="compositionally biased region" description="Polar residues" evidence="2">
    <location>
        <begin position="13"/>
        <end position="22"/>
    </location>
</feature>
<reference evidence="4" key="1">
    <citation type="submission" date="2016-11" db="UniProtKB">
        <authorList>
            <consortium name="WormBaseParasite"/>
        </authorList>
    </citation>
    <scope>IDENTIFICATION</scope>
</reference>
<proteinExistence type="predicted"/>
<organism evidence="3 4">
    <name type="scientific">Macrostomum lignano</name>
    <dbReference type="NCBI Taxonomy" id="282301"/>
    <lineage>
        <taxon>Eukaryota</taxon>
        <taxon>Metazoa</taxon>
        <taxon>Spiralia</taxon>
        <taxon>Lophotrochozoa</taxon>
        <taxon>Platyhelminthes</taxon>
        <taxon>Rhabditophora</taxon>
        <taxon>Macrostomorpha</taxon>
        <taxon>Macrostomida</taxon>
        <taxon>Macrostomidae</taxon>
        <taxon>Macrostomum</taxon>
    </lineage>
</organism>
<keyword evidence="1" id="KW-0175">Coiled coil</keyword>
<protein>
    <submittedName>
        <fullName evidence="4">HYLS1_C domain-containing protein</fullName>
    </submittedName>
</protein>
<name>A0A1I8GIJ1_9PLAT</name>